<protein>
    <submittedName>
        <fullName evidence="1">Ribosomal protein S3</fullName>
    </submittedName>
</protein>
<evidence type="ECO:0000313" key="1">
    <source>
        <dbReference type="EMBL" id="QWS06177.1"/>
    </source>
</evidence>
<keyword evidence="1" id="KW-0687">Ribonucleoprotein</keyword>
<dbReference type="SMR" id="A0A8F2BR18"/>
<keyword evidence="1" id="KW-0496">Mitochondrion</keyword>
<dbReference type="AlphaFoldDB" id="A0A8F2BR18"/>
<keyword evidence="1" id="KW-0689">Ribosomal protein</keyword>
<reference evidence="1" key="1">
    <citation type="submission" date="2020-09" db="EMBL/GenBank/DDBJ databases">
        <authorList>
            <person name="Zhao Z.Y."/>
            <person name="Zhu K.F."/>
            <person name="Tang D.X."/>
            <person name="Wang Y.B."/>
            <person name="Wang Y."/>
            <person name="Geng Y.P."/>
            <person name="Yu H."/>
        </authorList>
    </citation>
    <scope>NUCLEOTIDE SEQUENCE</scope>
</reference>
<name>A0A8F2BR18_CLORO</name>
<proteinExistence type="predicted"/>
<accession>A0A8F2BR18</accession>
<dbReference type="GO" id="GO:0005840">
    <property type="term" value="C:ribosome"/>
    <property type="evidence" value="ECO:0007669"/>
    <property type="project" value="UniProtKB-KW"/>
</dbReference>
<gene>
    <name evidence="1" type="primary">rps3</name>
</gene>
<dbReference type="EMBL" id="MW030499">
    <property type="protein sequence ID" value="QWS06177.1"/>
    <property type="molecule type" value="Genomic_DNA"/>
</dbReference>
<geneLocation type="mitochondrion" evidence="1"/>
<sequence length="461" mass="54291">MNKNENMKIFDNNLNKNPKSVLLRSKLNLVGKTKYLPSFSKEWRNIIYSFNKNNLKNIPANDVNVNKIIQSYFDLFFKNKFIGSSKRVQLLKRRKFLRRIFVSNVEIKHTNNKAKITLYTINREKKILKEKYMKLYKKISFKLFKDYIYLYKNHISNIYSFLSGTNNGALAKTLKIKNEYFFEADLINKKNYLSHKWNYLQIFLKLNNLLLRKTWSLLIKNQAKNYIRLLRRYNLLYSLNQFKFNKLILLPKLSNLLSKIIGKKVEYNIVNLKSISYNTDLFTKILALKIQKIKQGHVRRMLAVINKAYLPKVNTIQERTKVQTWDNIDEFQNKYKDLKIISNLVSSTSTKKENISELLTTVYNEDASSENIHNSIYNSIGYKNMRGIKIEVKGRLTKRYRADRSVYSLKRKGGLKNINSSFQGLSSVLFRGNTNSNVSYSWAKSKRRVGAFAVKGWIAGK</sequence>
<organism evidence="1">
    <name type="scientific">Clonostachys rogersoniana</name>
    <dbReference type="NCBI Taxonomy" id="122658"/>
    <lineage>
        <taxon>Eukaryota</taxon>
        <taxon>Fungi</taxon>
        <taxon>Dikarya</taxon>
        <taxon>Ascomycota</taxon>
        <taxon>Pezizomycotina</taxon>
        <taxon>Sordariomycetes</taxon>
        <taxon>Hypocreomycetidae</taxon>
        <taxon>Hypocreales</taxon>
        <taxon>Bionectriaceae</taxon>
        <taxon>Clonostachys</taxon>
    </lineage>
</organism>